<proteinExistence type="predicted"/>
<reference evidence="2" key="2">
    <citation type="submission" date="2023-06" db="EMBL/GenBank/DDBJ databases">
        <authorList>
            <consortium name="Lawrence Berkeley National Laboratory"/>
            <person name="Haridas S."/>
            <person name="Hensen N."/>
            <person name="Bonometti L."/>
            <person name="Westerberg I."/>
            <person name="Brannstrom I.O."/>
            <person name="Guillou S."/>
            <person name="Cros-Aarteil S."/>
            <person name="Calhoun S."/>
            <person name="Kuo A."/>
            <person name="Mondo S."/>
            <person name="Pangilinan J."/>
            <person name="Riley R."/>
            <person name="Labutti K."/>
            <person name="Andreopoulos B."/>
            <person name="Lipzen A."/>
            <person name="Chen C."/>
            <person name="Yanf M."/>
            <person name="Daum C."/>
            <person name="Ng V."/>
            <person name="Clum A."/>
            <person name="Steindorff A."/>
            <person name="Ohm R."/>
            <person name="Martin F."/>
            <person name="Silar P."/>
            <person name="Natvig D."/>
            <person name="Lalanne C."/>
            <person name="Gautier V."/>
            <person name="Ament-Velasquez S.L."/>
            <person name="Kruys A."/>
            <person name="Hutchinson M.I."/>
            <person name="Powell A.J."/>
            <person name="Barry K."/>
            <person name="Miller A.N."/>
            <person name="Grigoriev I.V."/>
            <person name="Debuchy R."/>
            <person name="Gladieux P."/>
            <person name="Thoren M.H."/>
            <person name="Johannesson H."/>
        </authorList>
    </citation>
    <scope>NUCLEOTIDE SEQUENCE</scope>
    <source>
        <strain evidence="2">SMH4131-1</strain>
    </source>
</reference>
<protein>
    <submittedName>
        <fullName evidence="2">Uncharacterized protein</fullName>
    </submittedName>
</protein>
<keyword evidence="3" id="KW-1185">Reference proteome</keyword>
<keyword evidence="1" id="KW-0472">Membrane</keyword>
<dbReference type="Proteomes" id="UP001286456">
    <property type="component" value="Unassembled WGS sequence"/>
</dbReference>
<comment type="caution">
    <text evidence="2">The sequence shown here is derived from an EMBL/GenBank/DDBJ whole genome shotgun (WGS) entry which is preliminary data.</text>
</comment>
<feature type="transmembrane region" description="Helical" evidence="1">
    <location>
        <begin position="6"/>
        <end position="36"/>
    </location>
</feature>
<evidence type="ECO:0000313" key="3">
    <source>
        <dbReference type="Proteomes" id="UP001286456"/>
    </source>
</evidence>
<dbReference type="AlphaFoldDB" id="A0AAE0INS1"/>
<reference evidence="2" key="1">
    <citation type="journal article" date="2023" name="Mol. Phylogenet. Evol.">
        <title>Genome-scale phylogeny and comparative genomics of the fungal order Sordariales.</title>
        <authorList>
            <person name="Hensen N."/>
            <person name="Bonometti L."/>
            <person name="Westerberg I."/>
            <person name="Brannstrom I.O."/>
            <person name="Guillou S."/>
            <person name="Cros-Aarteil S."/>
            <person name="Calhoun S."/>
            <person name="Haridas S."/>
            <person name="Kuo A."/>
            <person name="Mondo S."/>
            <person name="Pangilinan J."/>
            <person name="Riley R."/>
            <person name="LaButti K."/>
            <person name="Andreopoulos B."/>
            <person name="Lipzen A."/>
            <person name="Chen C."/>
            <person name="Yan M."/>
            <person name="Daum C."/>
            <person name="Ng V."/>
            <person name="Clum A."/>
            <person name="Steindorff A."/>
            <person name="Ohm R.A."/>
            <person name="Martin F."/>
            <person name="Silar P."/>
            <person name="Natvig D.O."/>
            <person name="Lalanne C."/>
            <person name="Gautier V."/>
            <person name="Ament-Velasquez S.L."/>
            <person name="Kruys A."/>
            <person name="Hutchinson M.I."/>
            <person name="Powell A.J."/>
            <person name="Barry K."/>
            <person name="Miller A.N."/>
            <person name="Grigoriev I.V."/>
            <person name="Debuchy R."/>
            <person name="Gladieux P."/>
            <person name="Hiltunen Thoren M."/>
            <person name="Johannesson H."/>
        </authorList>
    </citation>
    <scope>NUCLEOTIDE SEQUENCE</scope>
    <source>
        <strain evidence="2">SMH4131-1</strain>
    </source>
</reference>
<sequence>MVVMVVVVVVVVIILLVWEIRRLFFFFLLSFCDVLAPMEGFAKGSRRSTAETIRRTQTPFHSRFIGRPRRPLHGDWLVWPSKGDPNGATVWIWPVRCEGAKPMDLARHDHAR</sequence>
<keyword evidence="1" id="KW-1133">Transmembrane helix</keyword>
<gene>
    <name evidence="2" type="ORF">B0T19DRAFT_424996</name>
</gene>
<organism evidence="2 3">
    <name type="scientific">Cercophora scortea</name>
    <dbReference type="NCBI Taxonomy" id="314031"/>
    <lineage>
        <taxon>Eukaryota</taxon>
        <taxon>Fungi</taxon>
        <taxon>Dikarya</taxon>
        <taxon>Ascomycota</taxon>
        <taxon>Pezizomycotina</taxon>
        <taxon>Sordariomycetes</taxon>
        <taxon>Sordariomycetidae</taxon>
        <taxon>Sordariales</taxon>
        <taxon>Lasiosphaeriaceae</taxon>
        <taxon>Cercophora</taxon>
    </lineage>
</organism>
<evidence type="ECO:0000256" key="1">
    <source>
        <dbReference type="SAM" id="Phobius"/>
    </source>
</evidence>
<accession>A0AAE0INS1</accession>
<dbReference type="EMBL" id="JAUEPO010000003">
    <property type="protein sequence ID" value="KAK3328603.1"/>
    <property type="molecule type" value="Genomic_DNA"/>
</dbReference>
<name>A0AAE0INS1_9PEZI</name>
<evidence type="ECO:0000313" key="2">
    <source>
        <dbReference type="EMBL" id="KAK3328603.1"/>
    </source>
</evidence>
<keyword evidence="1" id="KW-0812">Transmembrane</keyword>